<keyword evidence="4" id="KW-1185">Reference proteome</keyword>
<protein>
    <submittedName>
        <fullName evidence="3">P-loop containing nucleoside triphosphate hydrolase protein</fullName>
    </submittedName>
</protein>
<keyword evidence="3" id="KW-0378">Hydrolase</keyword>
<dbReference type="Pfam" id="PF01926">
    <property type="entry name" value="MMR_HSR1"/>
    <property type="match status" value="1"/>
</dbReference>
<dbReference type="GO" id="GO:0005525">
    <property type="term" value="F:GTP binding"/>
    <property type="evidence" value="ECO:0007669"/>
    <property type="project" value="InterPro"/>
</dbReference>
<dbReference type="EMBL" id="ML977316">
    <property type="protein sequence ID" value="KAF2118943.1"/>
    <property type="molecule type" value="Genomic_DNA"/>
</dbReference>
<evidence type="ECO:0000313" key="4">
    <source>
        <dbReference type="Proteomes" id="UP000799770"/>
    </source>
</evidence>
<dbReference type="InterPro" id="IPR006073">
    <property type="entry name" value="GTP-bd"/>
</dbReference>
<gene>
    <name evidence="3" type="ORF">BDV96DRAFT_487511</name>
</gene>
<dbReference type="SUPFAM" id="SSF52540">
    <property type="entry name" value="P-loop containing nucleoside triphosphate hydrolases"/>
    <property type="match status" value="1"/>
</dbReference>
<sequence>MDTIASEYSAESSTEDDSDKHCSEEDVVQSFSRPVDSRSSAFAILVMGMTGSGKSHFISRLTNGQAKVGHNLESCTPEVARHKLVSERGQEIYLLDTPGFNDSHTSDTSIVVSIALELERLYIRHNLQFAGLVYLHRITDQRVAGSSRQSMRVFERICGEKNYPNVYLVTTMWNLLDPKTADKVGQSREKTLVEKDEFFGSMSTGGAKIERDYGDQGSAREIIQQIVKQKSRFVTTLQQEMCDSKKKLVETSIGRLLEKDMDKIQDEYEKERKELSSALNDAHRNQDASS</sequence>
<reference evidence="3" key="1">
    <citation type="journal article" date="2020" name="Stud. Mycol.">
        <title>101 Dothideomycetes genomes: a test case for predicting lifestyles and emergence of pathogens.</title>
        <authorList>
            <person name="Haridas S."/>
            <person name="Albert R."/>
            <person name="Binder M."/>
            <person name="Bloem J."/>
            <person name="Labutti K."/>
            <person name="Salamov A."/>
            <person name="Andreopoulos B."/>
            <person name="Baker S."/>
            <person name="Barry K."/>
            <person name="Bills G."/>
            <person name="Bluhm B."/>
            <person name="Cannon C."/>
            <person name="Castanera R."/>
            <person name="Culley D."/>
            <person name="Daum C."/>
            <person name="Ezra D."/>
            <person name="Gonzalez J."/>
            <person name="Henrissat B."/>
            <person name="Kuo A."/>
            <person name="Liang C."/>
            <person name="Lipzen A."/>
            <person name="Lutzoni F."/>
            <person name="Magnuson J."/>
            <person name="Mondo S."/>
            <person name="Nolan M."/>
            <person name="Ohm R."/>
            <person name="Pangilinan J."/>
            <person name="Park H.-J."/>
            <person name="Ramirez L."/>
            <person name="Alfaro M."/>
            <person name="Sun H."/>
            <person name="Tritt A."/>
            <person name="Yoshinaga Y."/>
            <person name="Zwiers L.-H."/>
            <person name="Turgeon B."/>
            <person name="Goodwin S."/>
            <person name="Spatafora J."/>
            <person name="Crous P."/>
            <person name="Grigoriev I."/>
        </authorList>
    </citation>
    <scope>NUCLEOTIDE SEQUENCE</scope>
    <source>
        <strain evidence="3">CBS 627.86</strain>
    </source>
</reference>
<organism evidence="3 4">
    <name type="scientific">Lophiotrema nucula</name>
    <dbReference type="NCBI Taxonomy" id="690887"/>
    <lineage>
        <taxon>Eukaryota</taxon>
        <taxon>Fungi</taxon>
        <taxon>Dikarya</taxon>
        <taxon>Ascomycota</taxon>
        <taxon>Pezizomycotina</taxon>
        <taxon>Dothideomycetes</taxon>
        <taxon>Pleosporomycetidae</taxon>
        <taxon>Pleosporales</taxon>
        <taxon>Lophiotremataceae</taxon>
        <taxon>Lophiotrema</taxon>
    </lineage>
</organism>
<dbReference type="InterPro" id="IPR027417">
    <property type="entry name" value="P-loop_NTPase"/>
</dbReference>
<evidence type="ECO:0000256" key="1">
    <source>
        <dbReference type="SAM" id="MobiDB-lite"/>
    </source>
</evidence>
<feature type="non-terminal residue" evidence="3">
    <location>
        <position position="290"/>
    </location>
</feature>
<feature type="region of interest" description="Disordered" evidence="1">
    <location>
        <begin position="1"/>
        <end position="22"/>
    </location>
</feature>
<feature type="domain" description="G" evidence="2">
    <location>
        <begin position="44"/>
        <end position="104"/>
    </location>
</feature>
<feature type="region of interest" description="Disordered" evidence="1">
    <location>
        <begin position="268"/>
        <end position="290"/>
    </location>
</feature>
<name>A0A6A5ZJD2_9PLEO</name>
<proteinExistence type="predicted"/>
<dbReference type="OrthoDB" id="8954335at2759"/>
<accession>A0A6A5ZJD2</accession>
<evidence type="ECO:0000259" key="2">
    <source>
        <dbReference type="Pfam" id="PF01926"/>
    </source>
</evidence>
<dbReference type="GO" id="GO:0016787">
    <property type="term" value="F:hydrolase activity"/>
    <property type="evidence" value="ECO:0007669"/>
    <property type="project" value="UniProtKB-KW"/>
</dbReference>
<dbReference type="AlphaFoldDB" id="A0A6A5ZJD2"/>
<dbReference type="CDD" id="cd00882">
    <property type="entry name" value="Ras_like_GTPase"/>
    <property type="match status" value="1"/>
</dbReference>
<dbReference type="Proteomes" id="UP000799770">
    <property type="component" value="Unassembled WGS sequence"/>
</dbReference>
<dbReference type="Gene3D" id="3.40.50.300">
    <property type="entry name" value="P-loop containing nucleotide triphosphate hydrolases"/>
    <property type="match status" value="1"/>
</dbReference>
<evidence type="ECO:0000313" key="3">
    <source>
        <dbReference type="EMBL" id="KAF2118943.1"/>
    </source>
</evidence>